<feature type="signal peptide" evidence="2">
    <location>
        <begin position="1"/>
        <end position="21"/>
    </location>
</feature>
<evidence type="ECO:0000256" key="2">
    <source>
        <dbReference type="SAM" id="SignalP"/>
    </source>
</evidence>
<feature type="region of interest" description="Disordered" evidence="1">
    <location>
        <begin position="33"/>
        <end position="99"/>
    </location>
</feature>
<accession>A0A9W9ZAP3</accession>
<gene>
    <name evidence="3" type="ORF">OS493_025260</name>
</gene>
<dbReference type="AlphaFoldDB" id="A0A9W9ZAP3"/>
<feature type="compositionally biased region" description="Basic and acidic residues" evidence="1">
    <location>
        <begin position="77"/>
        <end position="90"/>
    </location>
</feature>
<sequence>MKALTVSTLLVIIFFVQVTLSHDRENTDLPFHEEEMESSVQSIHEDIRGDETDLDKSENENDVTYDDEEDENDDQDESVRVRRGKREEHNPKKRSGSRCPPGWLSPWDFAGNSNCDVGGCGGNCGGGGGFDGDGGFDNGYGCGECGCGGGCGCGGCGCGCGCKFNGGFTHHHGFGHRCPHLTHDGRINHVWLRDGRMRRHIPSPLLIRRNIIR</sequence>
<evidence type="ECO:0000256" key="1">
    <source>
        <dbReference type="SAM" id="MobiDB-lite"/>
    </source>
</evidence>
<feature type="compositionally biased region" description="Acidic residues" evidence="1">
    <location>
        <begin position="60"/>
        <end position="76"/>
    </location>
</feature>
<reference evidence="3" key="1">
    <citation type="submission" date="2023-01" db="EMBL/GenBank/DDBJ databases">
        <title>Genome assembly of the deep-sea coral Lophelia pertusa.</title>
        <authorList>
            <person name="Herrera S."/>
            <person name="Cordes E."/>
        </authorList>
    </citation>
    <scope>NUCLEOTIDE SEQUENCE</scope>
    <source>
        <strain evidence="3">USNM1676648</strain>
        <tissue evidence="3">Polyp</tissue>
    </source>
</reference>
<evidence type="ECO:0000313" key="3">
    <source>
        <dbReference type="EMBL" id="KAJ7377945.1"/>
    </source>
</evidence>
<protein>
    <submittedName>
        <fullName evidence="3">Uncharacterized protein</fullName>
    </submittedName>
</protein>
<organism evidence="3 4">
    <name type="scientific">Desmophyllum pertusum</name>
    <dbReference type="NCBI Taxonomy" id="174260"/>
    <lineage>
        <taxon>Eukaryota</taxon>
        <taxon>Metazoa</taxon>
        <taxon>Cnidaria</taxon>
        <taxon>Anthozoa</taxon>
        <taxon>Hexacorallia</taxon>
        <taxon>Scleractinia</taxon>
        <taxon>Caryophylliina</taxon>
        <taxon>Caryophylliidae</taxon>
        <taxon>Desmophyllum</taxon>
    </lineage>
</organism>
<evidence type="ECO:0000313" key="4">
    <source>
        <dbReference type="Proteomes" id="UP001163046"/>
    </source>
</evidence>
<proteinExistence type="predicted"/>
<dbReference type="Proteomes" id="UP001163046">
    <property type="component" value="Unassembled WGS sequence"/>
</dbReference>
<keyword evidence="2" id="KW-0732">Signal</keyword>
<dbReference type="EMBL" id="MU826370">
    <property type="protein sequence ID" value="KAJ7377945.1"/>
    <property type="molecule type" value="Genomic_DNA"/>
</dbReference>
<keyword evidence="4" id="KW-1185">Reference proteome</keyword>
<feature type="chain" id="PRO_5040740702" evidence="2">
    <location>
        <begin position="22"/>
        <end position="213"/>
    </location>
</feature>
<comment type="caution">
    <text evidence="3">The sequence shown here is derived from an EMBL/GenBank/DDBJ whole genome shotgun (WGS) entry which is preliminary data.</text>
</comment>
<name>A0A9W9ZAP3_9CNID</name>
<dbReference type="OrthoDB" id="5988821at2759"/>
<feature type="compositionally biased region" description="Basic and acidic residues" evidence="1">
    <location>
        <begin position="43"/>
        <end position="59"/>
    </location>
</feature>